<feature type="domain" description="DUF4592" evidence="2">
    <location>
        <begin position="247"/>
        <end position="297"/>
    </location>
</feature>
<protein>
    <submittedName>
        <fullName evidence="4">Acrosomal protein KIAA1210 homolog isoform X1</fullName>
    </submittedName>
</protein>
<feature type="compositionally biased region" description="Basic and acidic residues" evidence="1">
    <location>
        <begin position="20"/>
        <end position="31"/>
    </location>
</feature>
<accession>A0ABM4NAZ5</accession>
<proteinExistence type="predicted"/>
<feature type="compositionally biased region" description="Basic and acidic residues" evidence="1">
    <location>
        <begin position="139"/>
        <end position="148"/>
    </location>
</feature>
<evidence type="ECO:0000313" key="3">
    <source>
        <dbReference type="Proteomes" id="UP001652662"/>
    </source>
</evidence>
<sequence length="1587" mass="174242">MWRLGRWCSGPSGQPVQSTEDAKEHGLGNDCRKRRVPRTEPLGATTFQIHGERKVPAREIEKEQQMSALTMAESLSEVSRCLEVLEASDERKKKSKFKVFKSFFVKKKKKEPRSAQGGKRLKPSLSSSNIEVCSLKPVQESRETEPRPKRGMGIKALSHDSIFILQPEPERSASKLYPSPEPQRGRPLQRSHVSRTLPRTGTGSVRGAVSRAVFGVMPQYVPRSGIWVEGSKFTESTFEPSPGSLHSQSVTMLATRASPSSAQLPLSFSIPATTQGCLDSSAARHKMALNPRKQKKNNPQVTVKPKPEEPSLALVFEEDKSTNQPKEADQKKPKKDSAGPSSQEQSNKTEIYEKKTVDQASNTDAIWSQGCPLSAVYRRQHVRKGWSASVMSERGSRGRSLKQSNHRLGLVDRAGSPTDDNTARDCLPWLLSLEKQVMKQPITPQAETTTLLELLSAKEDMGRRNAGADFEASKASASQPTPEDMEESTDSGQSPYHEDGASGAEKMEVRASLLPVVESPSTTEEDVVFSVAVKAQVCMDPSHLQSEEEEASSFDSQNIQFKMESPQDIPTICKEKPPRNVLQAFTASISGMASALAEGGISAEKLPPRSLSRSLGKPKAEEDPSDSGSTSEARSRSEQQLAPRYSFQSLGKCKDEREVFPGSESSAVELSSSEQQLAPGYSFQFSGKPENGQEVFTESKSFVVELSGSDEQLAPRCASQALREAEGEVSTESNSYVEKYNSAEDWGSLEEDLPPRHPSQALGKPKDQQEVSSVSKNTPEEWSVSVKQIPPRHPSQCLVRPTVQQQVSSGSMSASVEWIGPVEPMPPRHPFQPWVSLKFGQQASAGPESAAVERGISMEPLPPRASSKHLTRPKVKQPVSSDPEIATVEGINSMGLLPPRHHSQPPVKPRAKQEISAGPESTGVEESISMEPLPPTMPSQPLMKPVVNQPISAGPESVVIEGSTSTEPLPPKHLSQSFVRHKVQQMSSFQNAAVEGDISGSPLPGKYPTQFLTRSNFEEMFSCVENTAAEGDMSKKSLLLRHPSQSFVKFMAQQIFSESPATEGDVYVDPLSSNQPSKSLLRPKVDRQVSSSWESADIKGGISLKVLPTKHPLQSSEGPEDPQEVLSHSESAPVKWRSLKVQLPPRHVSRALGKLDYQQEVYSAFESSTEEPSSEQQLSSRCPFRAEDGAEFQPQIFSTDSVSVPVEWNISEEHLPPRHSFQAFADPEYQQQVYLSSVSAAAEGTTPESNSSSWSPPRSPASPNETKKHRQVAEDLIKNMLTTATKPVKFTTASAWEASTSEDTHSKEEVLESGDQNISCSDLFANGADVENLFGVRLRRISSSPKYKSEKQGDFTKLPSFSLGPISSSIVREQQIRRSTSQGLLGTAENLTTTSDFAEKQQSRPKSESMARKQPAYTIPGEVPDQQSDSTTPQPAWITMIKQRQRSSQAHTPMKEPKTKNRAGAKAETKEPRHGGTSHANENQPRMIFTSDVNRQEKMAQMKLPKSAKAGFEDLKIFQVPAMGKETRRSSTLPAMFQEPVEPVEVVAPVDPADPVELVESVERVEPVWFSLAKKKAKAWSQIAEIM</sequence>
<feature type="region of interest" description="Disordered" evidence="1">
    <location>
        <begin position="1110"/>
        <end position="1131"/>
    </location>
</feature>
<feature type="region of interest" description="Disordered" evidence="1">
    <location>
        <begin position="384"/>
        <end position="422"/>
    </location>
</feature>
<feature type="region of interest" description="Disordered" evidence="1">
    <location>
        <begin position="857"/>
        <end position="882"/>
    </location>
</feature>
<feature type="compositionally biased region" description="Low complexity" evidence="1">
    <location>
        <begin position="1247"/>
        <end position="1256"/>
    </location>
</feature>
<keyword evidence="3" id="KW-1185">Reference proteome</keyword>
<feature type="region of interest" description="Disordered" evidence="1">
    <location>
        <begin position="288"/>
        <end position="353"/>
    </location>
</feature>
<reference evidence="4" key="1">
    <citation type="submission" date="2025-08" db="UniProtKB">
        <authorList>
            <consortium name="RefSeq"/>
        </authorList>
    </citation>
    <scope>IDENTIFICATION</scope>
    <source>
        <tissue evidence="4">Blood</tissue>
    </source>
</reference>
<feature type="compositionally biased region" description="Polar residues" evidence="1">
    <location>
        <begin position="339"/>
        <end position="349"/>
    </location>
</feature>
<feature type="region of interest" description="Disordered" evidence="1">
    <location>
        <begin position="1381"/>
        <end position="1483"/>
    </location>
</feature>
<feature type="region of interest" description="Disordered" evidence="1">
    <location>
        <begin position="724"/>
        <end position="806"/>
    </location>
</feature>
<feature type="region of interest" description="Disordered" evidence="1">
    <location>
        <begin position="1"/>
        <end position="35"/>
    </location>
</feature>
<dbReference type="RefSeq" id="XP_070462118.1">
    <property type="nucleotide sequence ID" value="XM_070606017.1"/>
</dbReference>
<dbReference type="InterPro" id="IPR028030">
    <property type="entry name" value="DUF4592"/>
</dbReference>
<feature type="compositionally biased region" description="Polar residues" evidence="1">
    <location>
        <begin position="1425"/>
        <end position="1434"/>
    </location>
</feature>
<dbReference type="Proteomes" id="UP001652662">
    <property type="component" value="Chromosome X"/>
</dbReference>
<feature type="region of interest" description="Disordered" evidence="1">
    <location>
        <begin position="600"/>
        <end position="650"/>
    </location>
</feature>
<feature type="compositionally biased region" description="Basic residues" evidence="1">
    <location>
        <begin position="866"/>
        <end position="875"/>
    </location>
</feature>
<dbReference type="PANTHER" id="PTHR47743:SF2">
    <property type="entry name" value="ACROSOMAL PROTEIN KIAA1210"/>
    <property type="match status" value="1"/>
</dbReference>
<evidence type="ECO:0000259" key="2">
    <source>
        <dbReference type="Pfam" id="PF15262"/>
    </source>
</evidence>
<name>A0ABM4NAZ5_EQUPR</name>
<feature type="compositionally biased region" description="Basic and acidic residues" evidence="1">
    <location>
        <begin position="317"/>
        <end position="337"/>
    </location>
</feature>
<feature type="compositionally biased region" description="Basic and acidic residues" evidence="1">
    <location>
        <begin position="1397"/>
        <end position="1411"/>
    </location>
</feature>
<evidence type="ECO:0000313" key="4">
    <source>
        <dbReference type="RefSeq" id="XP_070462118.1"/>
    </source>
</evidence>
<evidence type="ECO:0000256" key="1">
    <source>
        <dbReference type="SAM" id="MobiDB-lite"/>
    </source>
</evidence>
<organism evidence="3 4">
    <name type="scientific">Equus przewalskii</name>
    <name type="common">Przewalski's horse</name>
    <name type="synonym">Equus caballus przewalskii</name>
    <dbReference type="NCBI Taxonomy" id="9798"/>
    <lineage>
        <taxon>Eukaryota</taxon>
        <taxon>Metazoa</taxon>
        <taxon>Chordata</taxon>
        <taxon>Craniata</taxon>
        <taxon>Vertebrata</taxon>
        <taxon>Euteleostomi</taxon>
        <taxon>Mammalia</taxon>
        <taxon>Eutheria</taxon>
        <taxon>Laurasiatheria</taxon>
        <taxon>Perissodactyla</taxon>
        <taxon>Equidae</taxon>
        <taxon>Equus</taxon>
    </lineage>
</organism>
<feature type="compositionally biased region" description="Basic and acidic residues" evidence="1">
    <location>
        <begin position="1453"/>
        <end position="1474"/>
    </location>
</feature>
<feature type="compositionally biased region" description="Basic and acidic residues" evidence="1">
    <location>
        <begin position="496"/>
        <end position="505"/>
    </location>
</feature>
<dbReference type="Pfam" id="PF15262">
    <property type="entry name" value="DUF4592"/>
    <property type="match status" value="1"/>
</dbReference>
<feature type="region of interest" description="Disordered" evidence="1">
    <location>
        <begin position="894"/>
        <end position="927"/>
    </location>
</feature>
<dbReference type="PANTHER" id="PTHR47743">
    <property type="entry name" value="KIAA1210 / KIAA1211 FAMILY MEMBER"/>
    <property type="match status" value="1"/>
</dbReference>
<feature type="region of interest" description="Disordered" evidence="1">
    <location>
        <begin position="171"/>
        <end position="204"/>
    </location>
</feature>
<dbReference type="InterPro" id="IPR026713">
    <property type="entry name" value="CRACD-like"/>
</dbReference>
<feature type="compositionally biased region" description="Polar residues" evidence="1">
    <location>
        <begin position="1381"/>
        <end position="1396"/>
    </location>
</feature>
<feature type="region of interest" description="Disordered" evidence="1">
    <location>
        <begin position="1063"/>
        <end position="1083"/>
    </location>
</feature>
<gene>
    <name evidence="4" type="primary">KIAA1210</name>
</gene>
<dbReference type="GeneID" id="103544473"/>
<feature type="region of interest" description="Disordered" evidence="1">
    <location>
        <begin position="1241"/>
        <end position="1270"/>
    </location>
</feature>
<feature type="region of interest" description="Disordered" evidence="1">
    <location>
        <begin position="469"/>
        <end position="505"/>
    </location>
</feature>
<feature type="region of interest" description="Disordered" evidence="1">
    <location>
        <begin position="107"/>
        <end position="153"/>
    </location>
</feature>